<dbReference type="InterPro" id="IPR029052">
    <property type="entry name" value="Metallo-depent_PP-like"/>
</dbReference>
<dbReference type="CDD" id="cd07385">
    <property type="entry name" value="MPP_YkuE_C"/>
    <property type="match status" value="1"/>
</dbReference>
<dbReference type="AlphaFoldDB" id="A0A3E4N5P9"/>
<feature type="domain" description="Calcineurin-like phosphoesterase" evidence="4">
    <location>
        <begin position="146"/>
        <end position="325"/>
    </location>
</feature>
<evidence type="ECO:0000313" key="5">
    <source>
        <dbReference type="EMBL" id="RGK57531.1"/>
    </source>
</evidence>
<feature type="transmembrane region" description="Helical" evidence="3">
    <location>
        <begin position="102"/>
        <end position="120"/>
    </location>
</feature>
<dbReference type="Gene3D" id="3.60.21.10">
    <property type="match status" value="1"/>
</dbReference>
<dbReference type="GO" id="GO:0046872">
    <property type="term" value="F:metal ion binding"/>
    <property type="evidence" value="ECO:0007669"/>
    <property type="project" value="UniProtKB-KW"/>
</dbReference>
<dbReference type="Proteomes" id="UP000260862">
    <property type="component" value="Unassembled WGS sequence"/>
</dbReference>
<dbReference type="GO" id="GO:0008758">
    <property type="term" value="F:UDP-2,3-diacylglucosamine hydrolase activity"/>
    <property type="evidence" value="ECO:0007669"/>
    <property type="project" value="TreeGrafter"/>
</dbReference>
<comment type="caution">
    <text evidence="5">The sequence shown here is derived from an EMBL/GenBank/DDBJ whole genome shotgun (WGS) entry which is preliminary data.</text>
</comment>
<dbReference type="SUPFAM" id="SSF56300">
    <property type="entry name" value="Metallo-dependent phosphatases"/>
    <property type="match status" value="1"/>
</dbReference>
<reference evidence="5 6" key="1">
    <citation type="submission" date="2018-08" db="EMBL/GenBank/DDBJ databases">
        <title>A genome reference for cultivated species of the human gut microbiota.</title>
        <authorList>
            <person name="Zou Y."/>
            <person name="Xue W."/>
            <person name="Luo G."/>
        </authorList>
    </citation>
    <scope>NUCLEOTIDE SEQUENCE [LARGE SCALE GENOMIC DNA]</scope>
    <source>
        <strain evidence="5 6">TF10-3AC</strain>
    </source>
</reference>
<organism evidence="5 6">
    <name type="scientific">Phocaeicola plebeius</name>
    <dbReference type="NCBI Taxonomy" id="310297"/>
    <lineage>
        <taxon>Bacteria</taxon>
        <taxon>Pseudomonadati</taxon>
        <taxon>Bacteroidota</taxon>
        <taxon>Bacteroidia</taxon>
        <taxon>Bacteroidales</taxon>
        <taxon>Bacteroidaceae</taxon>
        <taxon>Phocaeicola</taxon>
    </lineage>
</organism>
<keyword evidence="1" id="KW-0479">Metal-binding</keyword>
<dbReference type="GO" id="GO:0016020">
    <property type="term" value="C:membrane"/>
    <property type="evidence" value="ECO:0007669"/>
    <property type="project" value="GOC"/>
</dbReference>
<accession>A0A3E4N5P9</accession>
<keyword evidence="2" id="KW-0378">Hydrolase</keyword>
<dbReference type="GO" id="GO:0009245">
    <property type="term" value="P:lipid A biosynthetic process"/>
    <property type="evidence" value="ECO:0007669"/>
    <property type="project" value="TreeGrafter"/>
</dbReference>
<gene>
    <name evidence="5" type="ORF">DXD04_03310</name>
</gene>
<evidence type="ECO:0000259" key="4">
    <source>
        <dbReference type="Pfam" id="PF00149"/>
    </source>
</evidence>
<keyword evidence="3" id="KW-0812">Transmembrane</keyword>
<feature type="transmembrane region" description="Helical" evidence="3">
    <location>
        <begin position="66"/>
        <end position="90"/>
    </location>
</feature>
<dbReference type="PANTHER" id="PTHR31302">
    <property type="entry name" value="TRANSMEMBRANE PROTEIN WITH METALLOPHOSPHOESTERASE DOMAIN-RELATED"/>
    <property type="match status" value="1"/>
</dbReference>
<evidence type="ECO:0000256" key="3">
    <source>
        <dbReference type="SAM" id="Phobius"/>
    </source>
</evidence>
<keyword evidence="6" id="KW-1185">Reference proteome</keyword>
<sequence length="389" mass="44326">MILLRVSLIFLVLFLLPDWYIYKTYLTSLHHRRWKRAYWLPTVLLLLILVIFLIGHDTLHEYFGTYLIVALCVTIPKTVFMLTSILLKLFRRLVKRPVPHGWIALAPALLTFGYVLFGAIKGKENFQVKEVTFYSPDLPDAFDGYRILQLSDIHSGSWKGNGKALQEAIDLCNRQNADLAVFTGDLVNSRADELLEFMPVFAQLKARDGVYSVLGNHDYGSYVKWENEQARLANVDSLIARENRMGWCMLQNDHRIIYKGTDSIAVVGVENSGKPPFPDRGDLPKALQGTDGMFKVLLSHDPTHWRRKVLPDTSVQLTLSGHTHDMQISLFGFSVSKFIYPEHRGLYLEGNRGLYVNIGLGYVLFPMRLGAWPEITVLTLKKGNNKSIQ</sequence>
<feature type="transmembrane region" description="Helical" evidence="3">
    <location>
        <begin position="6"/>
        <end position="25"/>
    </location>
</feature>
<dbReference type="InterPro" id="IPR004843">
    <property type="entry name" value="Calcineurin-like_PHP"/>
</dbReference>
<dbReference type="InterPro" id="IPR051158">
    <property type="entry name" value="Metallophosphoesterase_sf"/>
</dbReference>
<evidence type="ECO:0000313" key="6">
    <source>
        <dbReference type="Proteomes" id="UP000260862"/>
    </source>
</evidence>
<dbReference type="Pfam" id="PF00149">
    <property type="entry name" value="Metallophos"/>
    <property type="match status" value="1"/>
</dbReference>
<proteinExistence type="predicted"/>
<name>A0A3E4N5P9_9BACT</name>
<dbReference type="RefSeq" id="WP_117670861.1">
    <property type="nucleotide sequence ID" value="NZ_CABOGR010000004.1"/>
</dbReference>
<protein>
    <submittedName>
        <fullName evidence="5">Metallophosphoesterase</fullName>
    </submittedName>
</protein>
<evidence type="ECO:0000256" key="1">
    <source>
        <dbReference type="ARBA" id="ARBA00022723"/>
    </source>
</evidence>
<evidence type="ECO:0000256" key="2">
    <source>
        <dbReference type="ARBA" id="ARBA00022801"/>
    </source>
</evidence>
<keyword evidence="3" id="KW-1133">Transmembrane helix</keyword>
<dbReference type="EMBL" id="QSQT01000004">
    <property type="protein sequence ID" value="RGK57531.1"/>
    <property type="molecule type" value="Genomic_DNA"/>
</dbReference>
<keyword evidence="3" id="KW-0472">Membrane</keyword>
<dbReference type="PANTHER" id="PTHR31302:SF31">
    <property type="entry name" value="PHOSPHODIESTERASE YAEI"/>
    <property type="match status" value="1"/>
</dbReference>
<feature type="transmembrane region" description="Helical" evidence="3">
    <location>
        <begin position="37"/>
        <end position="54"/>
    </location>
</feature>